<name>A0A8J4E1A4_9ACTN</name>
<evidence type="ECO:0000313" key="5">
    <source>
        <dbReference type="Proteomes" id="UP000612585"/>
    </source>
</evidence>
<dbReference type="GO" id="GO:0006508">
    <property type="term" value="P:proteolysis"/>
    <property type="evidence" value="ECO:0007669"/>
    <property type="project" value="InterPro"/>
</dbReference>
<dbReference type="Gene3D" id="3.40.50.1820">
    <property type="entry name" value="alpha/beta hydrolase"/>
    <property type="match status" value="1"/>
</dbReference>
<dbReference type="InterPro" id="IPR002471">
    <property type="entry name" value="Pept_S9_AS"/>
</dbReference>
<keyword evidence="5" id="KW-1185">Reference proteome</keyword>
<dbReference type="PANTHER" id="PTHR22946">
    <property type="entry name" value="DIENELACTONE HYDROLASE DOMAIN-CONTAINING PROTEIN-RELATED"/>
    <property type="match status" value="1"/>
</dbReference>
<dbReference type="EMBL" id="BOPG01000032">
    <property type="protein sequence ID" value="GIJ57553.1"/>
    <property type="molecule type" value="Genomic_DNA"/>
</dbReference>
<dbReference type="AlphaFoldDB" id="A0A8J4E1A4"/>
<organism evidence="4 5">
    <name type="scientific">Virgisporangium aurantiacum</name>
    <dbReference type="NCBI Taxonomy" id="175570"/>
    <lineage>
        <taxon>Bacteria</taxon>
        <taxon>Bacillati</taxon>
        <taxon>Actinomycetota</taxon>
        <taxon>Actinomycetes</taxon>
        <taxon>Micromonosporales</taxon>
        <taxon>Micromonosporaceae</taxon>
        <taxon>Virgisporangium</taxon>
    </lineage>
</organism>
<dbReference type="InterPro" id="IPR050261">
    <property type="entry name" value="FrsA_esterase"/>
</dbReference>
<dbReference type="InterPro" id="IPR002925">
    <property type="entry name" value="Dienelactn_hydro"/>
</dbReference>
<dbReference type="GO" id="GO:0004252">
    <property type="term" value="F:serine-type endopeptidase activity"/>
    <property type="evidence" value="ECO:0007669"/>
    <property type="project" value="InterPro"/>
</dbReference>
<reference evidence="4" key="1">
    <citation type="submission" date="2021-01" db="EMBL/GenBank/DDBJ databases">
        <title>Whole genome shotgun sequence of Virgisporangium aurantiacum NBRC 16421.</title>
        <authorList>
            <person name="Komaki H."/>
            <person name="Tamura T."/>
        </authorList>
    </citation>
    <scope>NUCLEOTIDE SEQUENCE</scope>
    <source>
        <strain evidence="4">NBRC 16421</strain>
    </source>
</reference>
<dbReference type="Proteomes" id="UP000612585">
    <property type="component" value="Unassembled WGS sequence"/>
</dbReference>
<comment type="caution">
    <text evidence="4">The sequence shown here is derived from an EMBL/GenBank/DDBJ whole genome shotgun (WGS) entry which is preliminary data.</text>
</comment>
<evidence type="ECO:0000256" key="1">
    <source>
        <dbReference type="ARBA" id="ARBA00008645"/>
    </source>
</evidence>
<dbReference type="RefSeq" id="WP_203996988.1">
    <property type="nucleotide sequence ID" value="NZ_BOPG01000032.1"/>
</dbReference>
<keyword evidence="2" id="KW-0378">Hydrolase</keyword>
<dbReference type="PANTHER" id="PTHR22946:SF9">
    <property type="entry name" value="POLYKETIDE TRANSFERASE AF380"/>
    <property type="match status" value="1"/>
</dbReference>
<dbReference type="SUPFAM" id="SSF53474">
    <property type="entry name" value="alpha/beta-Hydrolases"/>
    <property type="match status" value="1"/>
</dbReference>
<evidence type="ECO:0000313" key="4">
    <source>
        <dbReference type="EMBL" id="GIJ57553.1"/>
    </source>
</evidence>
<proteinExistence type="inferred from homology"/>
<dbReference type="InterPro" id="IPR029058">
    <property type="entry name" value="AB_hydrolase_fold"/>
</dbReference>
<protein>
    <recommendedName>
        <fullName evidence="3">Dienelactone hydrolase domain-containing protein</fullName>
    </recommendedName>
</protein>
<sequence>MRATAEHLEPYRRWRMTYRSDGRDLAGFWLAPDADGPHPALVFNHGSIGFGPASLPGLQVLVALGYAVFAPIRRGHNDEPGPYWLDLVPAPWGSPEMGRQLVAALRGELVDVLAAVDWVAARPEVDAGRIVVAGSSFGGVLTVLALSEPAPLCAGISFAGPSMSWPDAPALQAELLAAAASGTAPLFLAQAFNDHSLQPTYAIGAELARHGRPHETRVYPAIGDDPMTGHGIFATGLDLWRVDVERFLARWV</sequence>
<gene>
    <name evidence="4" type="ORF">Vau01_050690</name>
</gene>
<accession>A0A8J4E1A4</accession>
<feature type="domain" description="Dienelactone hydrolase" evidence="3">
    <location>
        <begin position="31"/>
        <end position="220"/>
    </location>
</feature>
<evidence type="ECO:0000256" key="2">
    <source>
        <dbReference type="ARBA" id="ARBA00022801"/>
    </source>
</evidence>
<dbReference type="Pfam" id="PF01738">
    <property type="entry name" value="DLH"/>
    <property type="match status" value="1"/>
</dbReference>
<evidence type="ECO:0000259" key="3">
    <source>
        <dbReference type="Pfam" id="PF01738"/>
    </source>
</evidence>
<dbReference type="GO" id="GO:0052689">
    <property type="term" value="F:carboxylic ester hydrolase activity"/>
    <property type="evidence" value="ECO:0007669"/>
    <property type="project" value="UniProtKB-ARBA"/>
</dbReference>
<comment type="similarity">
    <text evidence="1">Belongs to the AB hydrolase superfamily.</text>
</comment>
<dbReference type="PROSITE" id="PS00708">
    <property type="entry name" value="PRO_ENDOPEP_SER"/>
    <property type="match status" value="1"/>
</dbReference>